<accession>B1I507</accession>
<keyword evidence="5 10" id="KW-0808">Transferase</keyword>
<dbReference type="GO" id="GO:0006351">
    <property type="term" value="P:DNA-templated transcription"/>
    <property type="evidence" value="ECO:0007669"/>
    <property type="project" value="UniProtKB-UniRule"/>
</dbReference>
<dbReference type="InterPro" id="IPR036161">
    <property type="entry name" value="RPB6/omega-like_sf"/>
</dbReference>
<dbReference type="Proteomes" id="UP000008544">
    <property type="component" value="Chromosome"/>
</dbReference>
<comment type="catalytic activity">
    <reaction evidence="9 10">
        <text>RNA(n) + a ribonucleoside 5'-triphosphate = RNA(n+1) + diphosphate</text>
        <dbReference type="Rhea" id="RHEA:21248"/>
        <dbReference type="Rhea" id="RHEA-COMP:14527"/>
        <dbReference type="Rhea" id="RHEA-COMP:17342"/>
        <dbReference type="ChEBI" id="CHEBI:33019"/>
        <dbReference type="ChEBI" id="CHEBI:61557"/>
        <dbReference type="ChEBI" id="CHEBI:140395"/>
        <dbReference type="EC" id="2.7.7.6"/>
    </reaction>
</comment>
<evidence type="ECO:0000256" key="5">
    <source>
        <dbReference type="ARBA" id="ARBA00022679"/>
    </source>
</evidence>
<evidence type="ECO:0000256" key="8">
    <source>
        <dbReference type="ARBA" id="ARBA00029924"/>
    </source>
</evidence>
<comment type="function">
    <text evidence="10">Promotes RNA polymerase assembly. Latches the N- and C-terminal regions of the beta' subunit thereby facilitating its interaction with the beta and alpha subunits.</text>
</comment>
<evidence type="ECO:0000256" key="6">
    <source>
        <dbReference type="ARBA" id="ARBA00022695"/>
    </source>
</evidence>
<dbReference type="SMART" id="SM01409">
    <property type="entry name" value="RNA_pol_Rpb6"/>
    <property type="match status" value="1"/>
</dbReference>
<sequence>MLNEPSLDELIKKADSRYTLVVVAAKRARVLTEQNRQGVLVPTTKPVTQALEEIANNKVRFKVLKQGPK</sequence>
<dbReference type="RefSeq" id="WP_012302679.1">
    <property type="nucleotide sequence ID" value="NC_010424.1"/>
</dbReference>
<keyword evidence="6 10" id="KW-0548">Nucleotidyltransferase</keyword>
<gene>
    <name evidence="10" type="primary">rpoZ</name>
    <name evidence="11" type="ordered locus">Daud_1596</name>
</gene>
<reference evidence="11 12" key="2">
    <citation type="journal article" date="2008" name="Science">
        <title>Environmental genomics reveals a single-species ecosystem deep within Earth.</title>
        <authorList>
            <person name="Chivian D."/>
            <person name="Brodie E.L."/>
            <person name="Alm E.J."/>
            <person name="Culley D.E."/>
            <person name="Dehal P.S."/>
            <person name="Desantis T.Z."/>
            <person name="Gihring T.M."/>
            <person name="Lapidus A."/>
            <person name="Lin L.H."/>
            <person name="Lowry S.R."/>
            <person name="Moser D.P."/>
            <person name="Richardson P.M."/>
            <person name="Southam G."/>
            <person name="Wanger G."/>
            <person name="Pratt L.M."/>
            <person name="Andersen G.L."/>
            <person name="Hazen T.C."/>
            <person name="Brockman F.J."/>
            <person name="Arkin A.P."/>
            <person name="Onstott T.C."/>
        </authorList>
    </citation>
    <scope>NUCLEOTIDE SEQUENCE [LARGE SCALE GENOMIC DNA]</scope>
    <source>
        <strain evidence="11 12">MP104C</strain>
    </source>
</reference>
<dbReference type="PANTHER" id="PTHR34476:SF1">
    <property type="entry name" value="DNA-DIRECTED RNA POLYMERASE SUBUNIT OMEGA"/>
    <property type="match status" value="1"/>
</dbReference>
<dbReference type="eggNOG" id="COG1758">
    <property type="taxonomic scope" value="Bacteria"/>
</dbReference>
<keyword evidence="4 10" id="KW-0240">DNA-directed RNA polymerase</keyword>
<reference evidence="12" key="1">
    <citation type="submission" date="2007-10" db="EMBL/GenBank/DDBJ databases">
        <title>Complete sequence of chromosome of Desulforudis audaxviator MP104C.</title>
        <authorList>
            <person name="Copeland A."/>
            <person name="Lucas S."/>
            <person name="Lapidus A."/>
            <person name="Barry K."/>
            <person name="Glavina del Rio T."/>
            <person name="Dalin E."/>
            <person name="Tice H."/>
            <person name="Bruce D."/>
            <person name="Pitluck S."/>
            <person name="Lowry S.R."/>
            <person name="Larimer F."/>
            <person name="Land M.L."/>
            <person name="Hauser L."/>
            <person name="Kyrpides N."/>
            <person name="Ivanova N.N."/>
            <person name="Richardson P."/>
        </authorList>
    </citation>
    <scope>NUCLEOTIDE SEQUENCE [LARGE SCALE GENOMIC DNA]</scope>
    <source>
        <strain evidence="12">MP104C</strain>
    </source>
</reference>
<dbReference type="PANTHER" id="PTHR34476">
    <property type="entry name" value="DNA-DIRECTED RNA POLYMERASE SUBUNIT OMEGA"/>
    <property type="match status" value="1"/>
</dbReference>
<dbReference type="EMBL" id="CP000860">
    <property type="protein sequence ID" value="ACA60098.1"/>
    <property type="molecule type" value="Genomic_DNA"/>
</dbReference>
<evidence type="ECO:0000256" key="7">
    <source>
        <dbReference type="ARBA" id="ARBA00023163"/>
    </source>
</evidence>
<dbReference type="SUPFAM" id="SSF63562">
    <property type="entry name" value="RPB6/omega subunit-like"/>
    <property type="match status" value="1"/>
</dbReference>
<dbReference type="KEGG" id="dau:Daud_1596"/>
<name>B1I507_DESAP</name>
<comment type="subunit">
    <text evidence="10">The RNAP catalytic core consists of 2 alpha, 1 beta, 1 beta' and 1 omega subunit. When a sigma factor is associated with the core the holoenzyme is formed, which can initiate transcription.</text>
</comment>
<dbReference type="HOGENOM" id="CLU_125406_6_1_9"/>
<evidence type="ECO:0000313" key="12">
    <source>
        <dbReference type="Proteomes" id="UP000008544"/>
    </source>
</evidence>
<dbReference type="Pfam" id="PF01192">
    <property type="entry name" value="RNA_pol_Rpb6"/>
    <property type="match status" value="1"/>
</dbReference>
<dbReference type="InterPro" id="IPR006110">
    <property type="entry name" value="Pol_omega/Rpo6/RPB6"/>
</dbReference>
<keyword evidence="7 10" id="KW-0804">Transcription</keyword>
<evidence type="ECO:0000256" key="2">
    <source>
        <dbReference type="ARBA" id="ARBA00012418"/>
    </source>
</evidence>
<dbReference type="EC" id="2.7.7.6" evidence="2 10"/>
<protein>
    <recommendedName>
        <fullName evidence="3 10">DNA-directed RNA polymerase subunit omega</fullName>
        <shortName evidence="10">RNAP omega subunit</shortName>
        <ecNumber evidence="2 10">2.7.7.6</ecNumber>
    </recommendedName>
    <alternativeName>
        <fullName evidence="10">RNA polymerase omega subunit</fullName>
    </alternativeName>
    <alternativeName>
        <fullName evidence="8 10">Transcriptase subunit omega</fullName>
    </alternativeName>
</protein>
<evidence type="ECO:0000313" key="11">
    <source>
        <dbReference type="EMBL" id="ACA60098.1"/>
    </source>
</evidence>
<dbReference type="HAMAP" id="MF_00366">
    <property type="entry name" value="RNApol_bact_RpoZ"/>
    <property type="match status" value="1"/>
</dbReference>
<evidence type="ECO:0000256" key="1">
    <source>
        <dbReference type="ARBA" id="ARBA00006711"/>
    </source>
</evidence>
<proteinExistence type="inferred from homology"/>
<dbReference type="Gene3D" id="3.90.940.10">
    <property type="match status" value="1"/>
</dbReference>
<dbReference type="GO" id="GO:0003899">
    <property type="term" value="F:DNA-directed RNA polymerase activity"/>
    <property type="evidence" value="ECO:0007669"/>
    <property type="project" value="UniProtKB-UniRule"/>
</dbReference>
<dbReference type="STRING" id="477974.Daud_1596"/>
<evidence type="ECO:0000256" key="3">
    <source>
        <dbReference type="ARBA" id="ARBA00013725"/>
    </source>
</evidence>
<dbReference type="OrthoDB" id="9815459at2"/>
<keyword evidence="12" id="KW-1185">Reference proteome</keyword>
<comment type="similarity">
    <text evidence="1 10">Belongs to the RNA polymerase subunit omega family.</text>
</comment>
<dbReference type="InterPro" id="IPR003716">
    <property type="entry name" value="DNA-dir_RNA_pol_omega"/>
</dbReference>
<evidence type="ECO:0000256" key="10">
    <source>
        <dbReference type="HAMAP-Rule" id="MF_00366"/>
    </source>
</evidence>
<dbReference type="GO" id="GO:0000428">
    <property type="term" value="C:DNA-directed RNA polymerase complex"/>
    <property type="evidence" value="ECO:0007669"/>
    <property type="project" value="UniProtKB-KW"/>
</dbReference>
<dbReference type="AlphaFoldDB" id="B1I507"/>
<organism evidence="11 12">
    <name type="scientific">Desulforudis audaxviator (strain MP104C)</name>
    <dbReference type="NCBI Taxonomy" id="477974"/>
    <lineage>
        <taxon>Bacteria</taxon>
        <taxon>Bacillati</taxon>
        <taxon>Bacillota</taxon>
        <taxon>Clostridia</taxon>
        <taxon>Thermoanaerobacterales</taxon>
        <taxon>Candidatus Desulforudaceae</taxon>
        <taxon>Candidatus Desulforudis</taxon>
    </lineage>
</organism>
<dbReference type="GO" id="GO:0003677">
    <property type="term" value="F:DNA binding"/>
    <property type="evidence" value="ECO:0007669"/>
    <property type="project" value="UniProtKB-UniRule"/>
</dbReference>
<evidence type="ECO:0000256" key="9">
    <source>
        <dbReference type="ARBA" id="ARBA00048552"/>
    </source>
</evidence>
<dbReference type="NCBIfam" id="TIGR00690">
    <property type="entry name" value="rpoZ"/>
    <property type="match status" value="1"/>
</dbReference>
<evidence type="ECO:0000256" key="4">
    <source>
        <dbReference type="ARBA" id="ARBA00022478"/>
    </source>
</evidence>